<dbReference type="InterPro" id="IPR011251">
    <property type="entry name" value="Luciferase-like_dom"/>
</dbReference>
<protein>
    <submittedName>
        <fullName evidence="3">LLM class F420-dependent oxidoreductase</fullName>
    </submittedName>
</protein>
<dbReference type="OrthoDB" id="180193at2"/>
<dbReference type="GO" id="GO:0016705">
    <property type="term" value="F:oxidoreductase activity, acting on paired donors, with incorporation or reduction of molecular oxygen"/>
    <property type="evidence" value="ECO:0007669"/>
    <property type="project" value="InterPro"/>
</dbReference>
<name>A0A2T8FES6_9ACTN</name>
<dbReference type="NCBIfam" id="TIGR03885">
    <property type="entry name" value="flavin_revert"/>
    <property type="match status" value="1"/>
</dbReference>
<dbReference type="EMBL" id="QDGZ01000001">
    <property type="protein sequence ID" value="PVG84205.1"/>
    <property type="molecule type" value="Genomic_DNA"/>
</dbReference>
<dbReference type="SUPFAM" id="SSF51679">
    <property type="entry name" value="Bacterial luciferase-like"/>
    <property type="match status" value="1"/>
</dbReference>
<keyword evidence="4" id="KW-1185">Reference proteome</keyword>
<dbReference type="InterPro" id="IPR036661">
    <property type="entry name" value="Luciferase-like_sf"/>
</dbReference>
<dbReference type="NCBIfam" id="TIGR03557">
    <property type="entry name" value="F420_G6P_family"/>
    <property type="match status" value="1"/>
</dbReference>
<dbReference type="PANTHER" id="PTHR43244:SF1">
    <property type="entry name" value="5,10-METHYLENETETRAHYDROMETHANOPTERIN REDUCTASE"/>
    <property type="match status" value="1"/>
</dbReference>
<dbReference type="InterPro" id="IPR050564">
    <property type="entry name" value="F420-G6PD/mer"/>
</dbReference>
<dbReference type="Proteomes" id="UP000246018">
    <property type="component" value="Unassembled WGS sequence"/>
</dbReference>
<accession>A0A2T8FES6</accession>
<evidence type="ECO:0000259" key="2">
    <source>
        <dbReference type="Pfam" id="PF00296"/>
    </source>
</evidence>
<evidence type="ECO:0000313" key="3">
    <source>
        <dbReference type="EMBL" id="PVG84205.1"/>
    </source>
</evidence>
<keyword evidence="1" id="KW-0560">Oxidoreductase</keyword>
<organism evidence="3 4">
    <name type="scientific">Nocardioides gansuensis</name>
    <dbReference type="NCBI Taxonomy" id="2138300"/>
    <lineage>
        <taxon>Bacteria</taxon>
        <taxon>Bacillati</taxon>
        <taxon>Actinomycetota</taxon>
        <taxon>Actinomycetes</taxon>
        <taxon>Propionibacteriales</taxon>
        <taxon>Nocardioidaceae</taxon>
        <taxon>Nocardioides</taxon>
    </lineage>
</organism>
<sequence>MTELCFHCSHEQFPPSRLLDLAVRAEDAGFDGIHSADHLAPWRPDGHSGYAWAFLGAAMARTRVPFGVVTAPGQRYHPVVHAQRIATLGEMFPGRLTVALGSGQAINEHVTGESWPAKPARNARLAQCADLIRRMLAGETVESPELRVHDGRIWSRPDVPPRLFAAAITPGTAREVAAWAEGLITVGSDPRVVGEVVAAFREGGGEGKPVHLQVHVSWADDEETARTQALEQWASNALPPELAESLPTPEALVEAAAHSDPQQVLASLVVSADLDQHVARLAELLELGFERLAIHQVGPDQERFVERWGRDVLPRLRS</sequence>
<dbReference type="Gene3D" id="3.20.20.30">
    <property type="entry name" value="Luciferase-like domain"/>
    <property type="match status" value="1"/>
</dbReference>
<evidence type="ECO:0000313" key="4">
    <source>
        <dbReference type="Proteomes" id="UP000246018"/>
    </source>
</evidence>
<feature type="domain" description="Luciferase-like" evidence="2">
    <location>
        <begin position="10"/>
        <end position="290"/>
    </location>
</feature>
<gene>
    <name evidence="3" type="ORF">DDE18_00750</name>
</gene>
<dbReference type="InterPro" id="IPR023907">
    <property type="entry name" value="Non-F420_Flavin_OxRdtase"/>
</dbReference>
<evidence type="ECO:0000256" key="1">
    <source>
        <dbReference type="ARBA" id="ARBA00023002"/>
    </source>
</evidence>
<dbReference type="RefSeq" id="WP_116570333.1">
    <property type="nucleotide sequence ID" value="NZ_QDGZ01000001.1"/>
</dbReference>
<dbReference type="InterPro" id="IPR019945">
    <property type="entry name" value="F420_G6P_DH-rel"/>
</dbReference>
<comment type="caution">
    <text evidence="3">The sequence shown here is derived from an EMBL/GenBank/DDBJ whole genome shotgun (WGS) entry which is preliminary data.</text>
</comment>
<dbReference type="Pfam" id="PF00296">
    <property type="entry name" value="Bac_luciferase"/>
    <property type="match status" value="1"/>
</dbReference>
<reference evidence="3 4" key="1">
    <citation type="submission" date="2018-04" db="EMBL/GenBank/DDBJ databases">
        <title>Genome of Nocardioides gansuensis WSJ-1.</title>
        <authorList>
            <person name="Wu S."/>
            <person name="Wang G."/>
        </authorList>
    </citation>
    <scope>NUCLEOTIDE SEQUENCE [LARGE SCALE GENOMIC DNA]</scope>
    <source>
        <strain evidence="3 4">WSJ-1</strain>
    </source>
</reference>
<dbReference type="PANTHER" id="PTHR43244">
    <property type="match status" value="1"/>
</dbReference>
<proteinExistence type="predicted"/>
<dbReference type="AlphaFoldDB" id="A0A2T8FES6"/>